<evidence type="ECO:0000313" key="1">
    <source>
        <dbReference type="EMBL" id="CAF1696683.1"/>
    </source>
</evidence>
<name>A0A816I1R2_BRANA</name>
<protein>
    <submittedName>
        <fullName evidence="1">(rape) hypothetical protein</fullName>
    </submittedName>
</protein>
<accession>A0A816I1R2</accession>
<feature type="non-terminal residue" evidence="1">
    <location>
        <position position="69"/>
    </location>
</feature>
<dbReference type="EMBL" id="HG994367">
    <property type="protein sequence ID" value="CAF1696683.1"/>
    <property type="molecule type" value="Genomic_DNA"/>
</dbReference>
<gene>
    <name evidence="1" type="ORF">DARMORV10_C03P03920.1</name>
</gene>
<sequence length="69" mass="7807">LLGPFGCKYFYLTDAYVKAGFATDAYKLFDVMPERNSVSYVTVSVSRECKTMDLIIFKTMSEEASSQQN</sequence>
<proteinExistence type="predicted"/>
<dbReference type="Proteomes" id="UP001295469">
    <property type="component" value="Chromosome C03"/>
</dbReference>
<reference evidence="1" key="1">
    <citation type="submission" date="2021-01" db="EMBL/GenBank/DDBJ databases">
        <authorList>
            <consortium name="Genoscope - CEA"/>
            <person name="William W."/>
        </authorList>
    </citation>
    <scope>NUCLEOTIDE SEQUENCE</scope>
</reference>
<dbReference type="AlphaFoldDB" id="A0A816I1R2"/>
<organism evidence="1">
    <name type="scientific">Brassica napus</name>
    <name type="common">Rape</name>
    <dbReference type="NCBI Taxonomy" id="3708"/>
    <lineage>
        <taxon>Eukaryota</taxon>
        <taxon>Viridiplantae</taxon>
        <taxon>Streptophyta</taxon>
        <taxon>Embryophyta</taxon>
        <taxon>Tracheophyta</taxon>
        <taxon>Spermatophyta</taxon>
        <taxon>Magnoliopsida</taxon>
        <taxon>eudicotyledons</taxon>
        <taxon>Gunneridae</taxon>
        <taxon>Pentapetalae</taxon>
        <taxon>rosids</taxon>
        <taxon>malvids</taxon>
        <taxon>Brassicales</taxon>
        <taxon>Brassicaceae</taxon>
        <taxon>Brassiceae</taxon>
        <taxon>Brassica</taxon>
    </lineage>
</organism>